<dbReference type="Proteomes" id="UP000199729">
    <property type="component" value="Chromosome"/>
</dbReference>
<dbReference type="OrthoDB" id="4380123at2"/>
<proteinExistence type="predicted"/>
<dbReference type="PANTHER" id="PTHR17985">
    <property type="entry name" value="SER/THR-RICH PROTEIN T10 IN DGCR REGION"/>
    <property type="match status" value="1"/>
</dbReference>
<reference evidence="1 2" key="1">
    <citation type="submission" date="2017-07" db="EMBL/GenBank/DDBJ databases">
        <title>Complete Genome Sequence of the cosmetic ferment Vitreoscilla filiformis (ATCC15551).</title>
        <authorList>
            <person name="Contreras S."/>
            <person name="Sagory-Zalkind P."/>
            <person name="Blanquart H."/>
            <person name="Iltis A."/>
            <person name="Morand S.C."/>
        </authorList>
    </citation>
    <scope>NUCLEOTIDE SEQUENCE [LARGE SCALE GENOMIC DNA]</scope>
    <source>
        <strain evidence="1 2">ATCC 15551</strain>
    </source>
</reference>
<evidence type="ECO:0000313" key="2">
    <source>
        <dbReference type="Proteomes" id="UP000199729"/>
    </source>
</evidence>
<accession>A0A221KG52</accession>
<dbReference type="RefSeq" id="WP_089417000.1">
    <property type="nucleotide sequence ID" value="NZ_CP022423.1"/>
</dbReference>
<keyword evidence="2" id="KW-1185">Reference proteome</keyword>
<sequence length="271" mass="29431">MCLAALALGQHPRYPLVLITNRDEFHDRPSVPLAPWSLPSGLTVFSGRDARAGGTWCGMDAHGRVALITNVRRPQQPVPADAPSRGQLPLDRWNSALPAADFWAQLTPAPATWAPFNLLMGSVNGPWFWGSNVGEASHRVLPAEGLFGLCNAALDTPWPKLVSLKQHLHRILAHTAAHASLETLCAELWSALADRTRFDDALLPDTGVGLPLERLLSSVFVHDDARGRYGTRCATLIVAERHGAVHILERRFSADGTCEGETHLCPAGLFN</sequence>
<evidence type="ECO:0008006" key="3">
    <source>
        <dbReference type="Google" id="ProtNLM"/>
    </source>
</evidence>
<dbReference type="KEGG" id="vff:VITFI_CDS2230"/>
<name>A0A221KG52_VITFI</name>
<dbReference type="InterPro" id="IPR008551">
    <property type="entry name" value="TANGO2"/>
</dbReference>
<dbReference type="Pfam" id="PF05742">
    <property type="entry name" value="TANGO2"/>
    <property type="match status" value="1"/>
</dbReference>
<evidence type="ECO:0000313" key="1">
    <source>
        <dbReference type="EMBL" id="ASM78008.1"/>
    </source>
</evidence>
<protein>
    <recommendedName>
        <fullName evidence="3">NRDE family protein</fullName>
    </recommendedName>
</protein>
<dbReference type="PANTHER" id="PTHR17985:SF8">
    <property type="entry name" value="TRANSPORT AND GOLGI ORGANIZATION PROTEIN 2 HOMOLOG"/>
    <property type="match status" value="1"/>
</dbReference>
<organism evidence="1 2">
    <name type="scientific">Vitreoscilla filiformis</name>
    <dbReference type="NCBI Taxonomy" id="63"/>
    <lineage>
        <taxon>Bacteria</taxon>
        <taxon>Pseudomonadati</taxon>
        <taxon>Pseudomonadota</taxon>
        <taxon>Betaproteobacteria</taxon>
        <taxon>Neisseriales</taxon>
        <taxon>Neisseriaceae</taxon>
        <taxon>Vitreoscilla</taxon>
    </lineage>
</organism>
<dbReference type="EMBL" id="CP022423">
    <property type="protein sequence ID" value="ASM78008.1"/>
    <property type="molecule type" value="Genomic_DNA"/>
</dbReference>
<dbReference type="AlphaFoldDB" id="A0A221KG52"/>
<gene>
    <name evidence="1" type="ORF">VITFI_CDS2230</name>
</gene>